<dbReference type="Proteomes" id="UP000243423">
    <property type="component" value="Nucleomorph 1"/>
</dbReference>
<dbReference type="RefSeq" id="XP_003239645.1">
    <property type="nucleotide sequence ID" value="XM_003239597.1"/>
</dbReference>
<keyword evidence="5" id="KW-0418">Kinase</keyword>
<name>F2HHF1_9CRYP</name>
<dbReference type="GO" id="GO:0016301">
    <property type="term" value="F:kinase activity"/>
    <property type="evidence" value="ECO:0007669"/>
    <property type="project" value="UniProtKB-KW"/>
</dbReference>
<dbReference type="EMBL" id="CP002172">
    <property type="protein sequence ID" value="AEA38747.1"/>
    <property type="molecule type" value="Genomic_DNA"/>
</dbReference>
<dbReference type="GO" id="GO:0051301">
    <property type="term" value="P:cell division"/>
    <property type="evidence" value="ECO:0007669"/>
    <property type="project" value="UniProtKB-UniRule"/>
</dbReference>
<dbReference type="PANTHER" id="PTHR23415">
    <property type="entry name" value="CYCLIN-DEPENDENT KINASES REGULATORY SUBUNIT/60S RIBOSOME SUBUNIT BIOGENESIS PROTEIN NIP7"/>
    <property type="match status" value="1"/>
</dbReference>
<evidence type="ECO:0000256" key="4">
    <source>
        <dbReference type="RuleBase" id="RU311113"/>
    </source>
</evidence>
<protein>
    <recommendedName>
        <fullName evidence="4">Cyclin-dependent kinases regulatory subunit</fullName>
    </recommendedName>
</protein>
<dbReference type="InterPro" id="IPR036858">
    <property type="entry name" value="Cyclin-dep_kinase_reg-sub_sf"/>
</dbReference>
<dbReference type="SUPFAM" id="SSF55637">
    <property type="entry name" value="Cell cycle regulatory proteins"/>
    <property type="match status" value="1"/>
</dbReference>
<dbReference type="FunFam" id="3.30.170.10:FF:000001">
    <property type="entry name" value="Cyclin-dependent kinases regulatory subunit"/>
    <property type="match status" value="1"/>
</dbReference>
<dbReference type="AlphaFoldDB" id="F2HHF1"/>
<accession>F2HHF1</accession>
<organism evidence="5 6">
    <name type="scientific">Cryptomonas paramaecium</name>
    <dbReference type="NCBI Taxonomy" id="2898"/>
    <lineage>
        <taxon>Eukaryota</taxon>
        <taxon>Cryptophyceae</taxon>
        <taxon>Cryptomonadales</taxon>
        <taxon>Cryptomonadaceae</taxon>
        <taxon>Cryptomonas</taxon>
    </lineage>
</organism>
<keyword evidence="3 4" id="KW-0131">Cell cycle</keyword>
<reference evidence="5 6" key="1">
    <citation type="journal article" date="2011" name="Genome Biol. Evol.">
        <title>Complete nucleomorph genome sequence of the nonphotosynthetic alga Cryptomonas paramecium reveals a core nucleomorph gene set.</title>
        <authorList>
            <person name="Tanifuji G."/>
            <person name="Onodera N.T."/>
            <person name="Wheeler T.J."/>
            <person name="Dlutek M."/>
            <person name="Donaher N."/>
            <person name="Archibald J.M."/>
        </authorList>
    </citation>
    <scope>NUCLEOTIDE SEQUENCE [LARGE SCALE GENOMIC DNA]</scope>
    <source>
        <strain evidence="5 6">CCAP977/2A</strain>
    </source>
</reference>
<keyword evidence="2 4" id="KW-0132">Cell division</keyword>
<comment type="similarity">
    <text evidence="1 4">Belongs to the CKS family.</text>
</comment>
<comment type="function">
    <text evidence="4">Binds to the catalytic subunit of the cyclin dependent kinases and is essential for their biological function.</text>
</comment>
<dbReference type="GO" id="GO:0016538">
    <property type="term" value="F:cyclin-dependent protein serine/threonine kinase regulator activity"/>
    <property type="evidence" value="ECO:0007669"/>
    <property type="project" value="InterPro"/>
</dbReference>
<evidence type="ECO:0000313" key="5">
    <source>
        <dbReference type="EMBL" id="AEA38747.1"/>
    </source>
</evidence>
<dbReference type="Gene3D" id="3.30.170.10">
    <property type="entry name" value="Cyclin-dependent kinase, regulatory subunit"/>
    <property type="match status" value="1"/>
</dbReference>
<dbReference type="Pfam" id="PF01111">
    <property type="entry name" value="CKS"/>
    <property type="match status" value="1"/>
</dbReference>
<dbReference type="PROSITE" id="PS00945">
    <property type="entry name" value="CKS_2"/>
    <property type="match status" value="1"/>
</dbReference>
<evidence type="ECO:0000256" key="3">
    <source>
        <dbReference type="ARBA" id="ARBA00023306"/>
    </source>
</evidence>
<geneLocation type="nucleomorph" evidence="5"/>
<dbReference type="PRINTS" id="PR00296">
    <property type="entry name" value="CYCLINKINASE"/>
</dbReference>
<dbReference type="SMART" id="SM01084">
    <property type="entry name" value="CKS"/>
    <property type="match status" value="1"/>
</dbReference>
<evidence type="ECO:0000313" key="6">
    <source>
        <dbReference type="Proteomes" id="UP000243423"/>
    </source>
</evidence>
<gene>
    <name evidence="5" type="primary">kin(cdc)</name>
    <name evidence="5" type="ORF">CPARA_1gp089</name>
</gene>
<keyword evidence="5" id="KW-0808">Transferase</keyword>
<keyword evidence="5" id="KW-0542">Nucleomorph</keyword>
<evidence type="ECO:0000256" key="2">
    <source>
        <dbReference type="ARBA" id="ARBA00022618"/>
    </source>
</evidence>
<proteinExistence type="inferred from homology"/>
<dbReference type="GeneID" id="10446929"/>
<sequence length="73" mass="8972">MSSDQIKYSEKYFDSYFEYRHVILPVDIAKLVPRNRLLSEPEWRNLGIEQSKGWIHYCIHKPEPHILLFRRKR</sequence>
<dbReference type="InterPro" id="IPR000789">
    <property type="entry name" value="Cyclin-dep_kinase_reg-sub"/>
</dbReference>
<evidence type="ECO:0000256" key="1">
    <source>
        <dbReference type="ARBA" id="ARBA00007782"/>
    </source>
</evidence>